<dbReference type="GO" id="GO:0010181">
    <property type="term" value="F:FMN binding"/>
    <property type="evidence" value="ECO:0007669"/>
    <property type="project" value="InterPro"/>
</dbReference>
<dbReference type="GO" id="GO:0046872">
    <property type="term" value="F:metal ion binding"/>
    <property type="evidence" value="ECO:0007669"/>
    <property type="project" value="InterPro"/>
</dbReference>
<dbReference type="Proteomes" id="UP000184032">
    <property type="component" value="Unassembled WGS sequence"/>
</dbReference>
<sequence length="404" mass="46084">MENLLTEQINDHLYYIGVNDRQTELFENMWPLPDGVAYNSFLMTGEKNIIMDLVKVNTISTYIEKVQEILDGGDLDYIVIHHVEPDHSSGIKNILELYPNVKIICNKKTAPFLKNFYNIEDNLIIVSEGETLELGNRKLTFYMTPMVHWPESMVSYEEETKTLFSQDIFGGFGTLNGAIFDDQVRFNDNYYSETTRYFINIVGKYASQALKALNKLSELEIKTICPVHGAIWRTNPEKIFNLYTDLAKQKVKDGVLIIYGSMYGNTERMAEAVARGVAKGGITDIKIRDVGKTSFSYLLAEAWETRGVILGSCTYNNNIFPPMSFLMEELKQQKMKNNIWGIFGSYSWSGGALKRLRGFVEENKCDVLDIQPEIQGAADEEELRELIKLGEEMAKAIIAKRELE</sequence>
<dbReference type="InterPro" id="IPR045761">
    <property type="entry name" value="ODP_dom"/>
</dbReference>
<dbReference type="InterPro" id="IPR016440">
    <property type="entry name" value="Rubredoxin-O_OxRdtase"/>
</dbReference>
<dbReference type="PIRSF" id="PIRSF005243">
    <property type="entry name" value="ROO"/>
    <property type="match status" value="1"/>
</dbReference>
<dbReference type="Gene3D" id="3.40.50.360">
    <property type="match status" value="1"/>
</dbReference>
<dbReference type="GO" id="GO:0009055">
    <property type="term" value="F:electron transfer activity"/>
    <property type="evidence" value="ECO:0007669"/>
    <property type="project" value="InterPro"/>
</dbReference>
<dbReference type="InterPro" id="IPR001279">
    <property type="entry name" value="Metallo-B-lactamas"/>
</dbReference>
<dbReference type="PANTHER" id="PTHR43717:SF1">
    <property type="entry name" value="ANAEROBIC NITRIC OXIDE REDUCTASE FLAVORUBREDOXIN"/>
    <property type="match status" value="1"/>
</dbReference>
<dbReference type="SMART" id="SM00849">
    <property type="entry name" value="Lactamase_B"/>
    <property type="match status" value="1"/>
</dbReference>
<dbReference type="GO" id="GO:0016651">
    <property type="term" value="F:oxidoreductase activity, acting on NAD(P)H"/>
    <property type="evidence" value="ECO:0007669"/>
    <property type="project" value="UniProtKB-ARBA"/>
</dbReference>
<accession>A0A1M5Q816</accession>
<dbReference type="InterPro" id="IPR001226">
    <property type="entry name" value="Flavodoxin_CS"/>
</dbReference>
<dbReference type="Gene3D" id="3.60.15.10">
    <property type="entry name" value="Ribonuclease Z/Hydroxyacylglutathione hydrolase-like"/>
    <property type="match status" value="1"/>
</dbReference>
<evidence type="ECO:0000259" key="2">
    <source>
        <dbReference type="PROSITE" id="PS50902"/>
    </source>
</evidence>
<gene>
    <name evidence="3" type="ORF">SAMN02745245_00521</name>
</gene>
<reference evidence="3 4" key="1">
    <citation type="submission" date="2016-11" db="EMBL/GenBank/DDBJ databases">
        <authorList>
            <person name="Jaros S."/>
            <person name="Januszkiewicz K."/>
            <person name="Wedrychowicz H."/>
        </authorList>
    </citation>
    <scope>NUCLEOTIDE SEQUENCE [LARGE SCALE GENOMIC DNA]</scope>
    <source>
        <strain evidence="3 4">DSM 21120</strain>
    </source>
</reference>
<dbReference type="AlphaFoldDB" id="A0A1M5Q816"/>
<keyword evidence="4" id="KW-1185">Reference proteome</keyword>
<feature type="domain" description="Flavodoxin-like" evidence="2">
    <location>
        <begin position="255"/>
        <end position="394"/>
    </location>
</feature>
<dbReference type="STRING" id="1120995.SAMN02745245_00521"/>
<dbReference type="OrthoDB" id="9807946at2"/>
<organism evidence="3 4">
    <name type="scientific">Anaerosphaera aminiphila DSM 21120</name>
    <dbReference type="NCBI Taxonomy" id="1120995"/>
    <lineage>
        <taxon>Bacteria</taxon>
        <taxon>Bacillati</taxon>
        <taxon>Bacillota</taxon>
        <taxon>Tissierellia</taxon>
        <taxon>Tissierellales</taxon>
        <taxon>Peptoniphilaceae</taxon>
        <taxon>Anaerosphaera</taxon>
    </lineage>
</organism>
<dbReference type="RefSeq" id="WP_073183474.1">
    <property type="nucleotide sequence ID" value="NZ_FQXI01000002.1"/>
</dbReference>
<dbReference type="InterPro" id="IPR036866">
    <property type="entry name" value="RibonucZ/Hydroxyglut_hydro"/>
</dbReference>
<dbReference type="InterPro" id="IPR008254">
    <property type="entry name" value="Flavodoxin/NO_synth"/>
</dbReference>
<comment type="similarity">
    <text evidence="1">In the N-terminal section; belongs to the zinc metallo-hydrolase group 3 family.</text>
</comment>
<proteinExistence type="inferred from homology"/>
<dbReference type="PROSITE" id="PS00201">
    <property type="entry name" value="FLAVODOXIN"/>
    <property type="match status" value="1"/>
</dbReference>
<evidence type="ECO:0000313" key="3">
    <source>
        <dbReference type="EMBL" id="SHH09603.1"/>
    </source>
</evidence>
<evidence type="ECO:0000256" key="1">
    <source>
        <dbReference type="ARBA" id="ARBA00007121"/>
    </source>
</evidence>
<dbReference type="PROSITE" id="PS50902">
    <property type="entry name" value="FLAVODOXIN_LIKE"/>
    <property type="match status" value="1"/>
</dbReference>
<dbReference type="SUPFAM" id="SSF52218">
    <property type="entry name" value="Flavoproteins"/>
    <property type="match status" value="1"/>
</dbReference>
<dbReference type="Pfam" id="PF00258">
    <property type="entry name" value="Flavodoxin_1"/>
    <property type="match status" value="1"/>
</dbReference>
<dbReference type="PANTHER" id="PTHR43717">
    <property type="entry name" value="ANAEROBIC NITRIC OXIDE REDUCTASE FLAVORUBREDOXIN"/>
    <property type="match status" value="1"/>
</dbReference>
<dbReference type="EMBL" id="FQXI01000002">
    <property type="protein sequence ID" value="SHH09603.1"/>
    <property type="molecule type" value="Genomic_DNA"/>
</dbReference>
<dbReference type="SUPFAM" id="SSF56281">
    <property type="entry name" value="Metallo-hydrolase/oxidoreductase"/>
    <property type="match status" value="1"/>
</dbReference>
<dbReference type="InterPro" id="IPR029039">
    <property type="entry name" value="Flavoprotein-like_sf"/>
</dbReference>
<name>A0A1M5Q816_9FIRM</name>
<protein>
    <submittedName>
        <fullName evidence="3">Flavorubredoxin</fullName>
    </submittedName>
</protein>
<dbReference type="CDD" id="cd07709">
    <property type="entry name" value="flavodiiron_proteins_MBL-fold"/>
    <property type="match status" value="1"/>
</dbReference>
<dbReference type="Pfam" id="PF19583">
    <property type="entry name" value="ODP"/>
    <property type="match status" value="1"/>
</dbReference>
<evidence type="ECO:0000313" key="4">
    <source>
        <dbReference type="Proteomes" id="UP000184032"/>
    </source>
</evidence>